<evidence type="ECO:0000259" key="1">
    <source>
        <dbReference type="Pfam" id="PF01398"/>
    </source>
</evidence>
<dbReference type="Proteomes" id="UP000688137">
    <property type="component" value="Unassembled WGS sequence"/>
</dbReference>
<evidence type="ECO:0008006" key="5">
    <source>
        <dbReference type="Google" id="ProtNLM"/>
    </source>
</evidence>
<dbReference type="GO" id="GO:0003743">
    <property type="term" value="F:translation initiation factor activity"/>
    <property type="evidence" value="ECO:0007669"/>
    <property type="project" value="TreeGrafter"/>
</dbReference>
<evidence type="ECO:0000259" key="2">
    <source>
        <dbReference type="Pfam" id="PF13012"/>
    </source>
</evidence>
<name>A0A8S1LAX7_PARPR</name>
<dbReference type="AlphaFoldDB" id="A0A8S1LAX7"/>
<sequence length="293" mass="32883">MAQETVDLCCNINFEIDIHPLVIVQILDLHYRKFGASRQEETIVGGALLGTVYTNKVHITECFALLVDPGDETNEYTFDFSDAKDLYLSHLQANPQEVLLGGFVTTKNLSLDIGVAYLSTEFSKKENGFNATAVLGQPIILKINPTLNTNKIEMKAFKLNQSLKHYAAVASFNTMPIKISFSDENLLQAWPFLAPNLQQKDFKIVNTSNPSQLVQENIKNIEKILSYLEKVIAGNEPGDQEFGRKLLSTLNQIDLIRSESEVVFSQVEEAQLFQYIGNFAQGQAFINEKLQKI</sequence>
<evidence type="ECO:0000313" key="3">
    <source>
        <dbReference type="EMBL" id="CAD8063345.1"/>
    </source>
</evidence>
<organism evidence="3 4">
    <name type="scientific">Paramecium primaurelia</name>
    <dbReference type="NCBI Taxonomy" id="5886"/>
    <lineage>
        <taxon>Eukaryota</taxon>
        <taxon>Sar</taxon>
        <taxon>Alveolata</taxon>
        <taxon>Ciliophora</taxon>
        <taxon>Intramacronucleata</taxon>
        <taxon>Oligohymenophorea</taxon>
        <taxon>Peniculida</taxon>
        <taxon>Parameciidae</taxon>
        <taxon>Paramecium</taxon>
    </lineage>
</organism>
<dbReference type="OMA" id="NLQQAWP"/>
<accession>A0A8S1LAX7</accession>
<dbReference type="GO" id="GO:0008237">
    <property type="term" value="F:metallopeptidase activity"/>
    <property type="evidence" value="ECO:0007669"/>
    <property type="project" value="InterPro"/>
</dbReference>
<dbReference type="EMBL" id="CAJJDM010000033">
    <property type="protein sequence ID" value="CAD8063345.1"/>
    <property type="molecule type" value="Genomic_DNA"/>
</dbReference>
<dbReference type="PANTHER" id="PTHR10540">
    <property type="entry name" value="EUKARYOTIC TRANSLATION INITIATION FACTOR 3 SUBUNIT F-RELATED"/>
    <property type="match status" value="1"/>
</dbReference>
<dbReference type="PANTHER" id="PTHR10540:SF6">
    <property type="entry name" value="EUKARYOTIC TRANSLATION INITIATION FACTOR 3 SUBUNIT F"/>
    <property type="match status" value="1"/>
</dbReference>
<keyword evidence="4" id="KW-1185">Reference proteome</keyword>
<dbReference type="InterPro" id="IPR024969">
    <property type="entry name" value="EIF3F/CSN6-like_C"/>
</dbReference>
<dbReference type="GO" id="GO:0071541">
    <property type="term" value="C:eukaryotic translation initiation factor 3 complex, eIF3m"/>
    <property type="evidence" value="ECO:0007669"/>
    <property type="project" value="TreeGrafter"/>
</dbReference>
<feature type="domain" description="EIF3F/CSN6-like C-terminal" evidence="2">
    <location>
        <begin position="218"/>
        <end position="290"/>
    </location>
</feature>
<dbReference type="FunFam" id="3.40.140.10:FF:000179">
    <property type="entry name" value="Uncharacterized protein"/>
    <property type="match status" value="1"/>
</dbReference>
<dbReference type="GO" id="GO:0031369">
    <property type="term" value="F:translation initiation factor binding"/>
    <property type="evidence" value="ECO:0007669"/>
    <property type="project" value="TreeGrafter"/>
</dbReference>
<protein>
    <recommendedName>
        <fullName evidence="5">JAB1/MPN/MOV34 metalloenzyme domain-containing protein</fullName>
    </recommendedName>
</protein>
<reference evidence="3" key="1">
    <citation type="submission" date="2021-01" db="EMBL/GenBank/DDBJ databases">
        <authorList>
            <consortium name="Genoscope - CEA"/>
            <person name="William W."/>
        </authorList>
    </citation>
    <scope>NUCLEOTIDE SEQUENCE</scope>
</reference>
<comment type="caution">
    <text evidence="3">The sequence shown here is derived from an EMBL/GenBank/DDBJ whole genome shotgun (WGS) entry which is preliminary data.</text>
</comment>
<dbReference type="Pfam" id="PF01398">
    <property type="entry name" value="JAB"/>
    <property type="match status" value="1"/>
</dbReference>
<evidence type="ECO:0000313" key="4">
    <source>
        <dbReference type="Proteomes" id="UP000688137"/>
    </source>
</evidence>
<proteinExistence type="predicted"/>
<dbReference type="Pfam" id="PF13012">
    <property type="entry name" value="MitMem_reg"/>
    <property type="match status" value="1"/>
</dbReference>
<feature type="domain" description="JAB1/MPN/MOV34 metalloenzyme" evidence="1">
    <location>
        <begin position="16"/>
        <end position="109"/>
    </location>
</feature>
<dbReference type="InterPro" id="IPR000555">
    <property type="entry name" value="JAMM/MPN+_dom"/>
</dbReference>
<gene>
    <name evidence="3" type="ORF">PPRIM_AZ9-3.1.T0340274</name>
</gene>
<dbReference type="CDD" id="cd08057">
    <property type="entry name" value="MPN_euk_non_mb"/>
    <property type="match status" value="1"/>
</dbReference>